<feature type="repeat" description="ANK" evidence="1">
    <location>
        <begin position="323"/>
        <end position="355"/>
    </location>
</feature>
<keyword evidence="3" id="KW-1185">Reference proteome</keyword>
<dbReference type="OrthoDB" id="194358at2759"/>
<dbReference type="InterPro" id="IPR036770">
    <property type="entry name" value="Ankyrin_rpt-contain_sf"/>
</dbReference>
<dbReference type="SUPFAM" id="SSF48403">
    <property type="entry name" value="Ankyrin repeat"/>
    <property type="match status" value="1"/>
</dbReference>
<reference evidence="2 3" key="1">
    <citation type="journal article" date="2015" name="Plant Cell">
        <title>Oil accumulation by the oleaginous diatom Fistulifera solaris as revealed by the genome and transcriptome.</title>
        <authorList>
            <person name="Tanaka T."/>
            <person name="Maeda Y."/>
            <person name="Veluchamy A."/>
            <person name="Tanaka M."/>
            <person name="Abida H."/>
            <person name="Marechal E."/>
            <person name="Bowler C."/>
            <person name="Muto M."/>
            <person name="Sunaga Y."/>
            <person name="Tanaka M."/>
            <person name="Yoshino T."/>
            <person name="Taniguchi T."/>
            <person name="Fukuda Y."/>
            <person name="Nemoto M."/>
            <person name="Matsumoto M."/>
            <person name="Wong P.S."/>
            <person name="Aburatani S."/>
            <person name="Fujibuchi W."/>
        </authorList>
    </citation>
    <scope>NUCLEOTIDE SEQUENCE [LARGE SCALE GENOMIC DNA]</scope>
    <source>
        <strain evidence="2 3">JPCC DA0580</strain>
    </source>
</reference>
<evidence type="ECO:0000256" key="1">
    <source>
        <dbReference type="PROSITE-ProRule" id="PRU00023"/>
    </source>
</evidence>
<dbReference type="PANTHER" id="PTHR36018:SF1">
    <property type="entry name" value="OS09G0481800 PROTEIN"/>
    <property type="match status" value="1"/>
</dbReference>
<dbReference type="InterPro" id="IPR036047">
    <property type="entry name" value="F-box-like_dom_sf"/>
</dbReference>
<sequence length="412" mass="46418">MFGVHDMPASVGITGSIAFVDIDGPEVILSLSGRFWHRRETVLGRAAMWLNACMPEIMEVRVENMDALLDYENVYDDITGELLFQKDKKAPDFNGDRETMEYQGIDPDPINYALIKANDSTKSFCFAARPCFTTKMNEQRGLYVWELPDVLLFHVLTYLAPPTHRAGSICHIACLCKAAQNELLKKDDRQLWEILLQQDYGTAKEEDRARRIPKRLRRSAFYRVQDAHRLMQDNTEIVFYYLSELSSGATAEKKLSKSRLRRLILDFGPTLRINKTVSSGGLYLVEVCRARKVKEATILACVQTLVDEFGALVNISSDESQHSRQTALCVAAVRAMPSVVKYLLSKGASRELRSSGRFRLHTQPRKSVGADNVTPLQFCQLMLDAEREAGAANEALKDLTKCVNLLGKDAIK</sequence>
<dbReference type="EMBL" id="BDSP01000235">
    <property type="protein sequence ID" value="GAX26083.1"/>
    <property type="molecule type" value="Genomic_DNA"/>
</dbReference>
<dbReference type="InParanoid" id="A0A1Z5KIF7"/>
<dbReference type="SUPFAM" id="SSF81383">
    <property type="entry name" value="F-box domain"/>
    <property type="match status" value="1"/>
</dbReference>
<evidence type="ECO:0000313" key="3">
    <source>
        <dbReference type="Proteomes" id="UP000198406"/>
    </source>
</evidence>
<dbReference type="AlphaFoldDB" id="A0A1Z5KIF7"/>
<keyword evidence="1" id="KW-0040">ANK repeat</keyword>
<dbReference type="PANTHER" id="PTHR36018">
    <property type="entry name" value="OS09G0481800 PROTEIN"/>
    <property type="match status" value="1"/>
</dbReference>
<name>A0A1Z5KIF7_FISSO</name>
<accession>A0A1Z5KIF7</accession>
<dbReference type="PROSITE" id="PS50088">
    <property type="entry name" value="ANK_REPEAT"/>
    <property type="match status" value="1"/>
</dbReference>
<protein>
    <submittedName>
        <fullName evidence="2">Uncharacterized protein</fullName>
    </submittedName>
</protein>
<dbReference type="InterPro" id="IPR002110">
    <property type="entry name" value="Ankyrin_rpt"/>
</dbReference>
<gene>
    <name evidence="2" type="ORF">FisN_4Hh412</name>
</gene>
<dbReference type="Proteomes" id="UP000198406">
    <property type="component" value="Unassembled WGS sequence"/>
</dbReference>
<evidence type="ECO:0000313" key="2">
    <source>
        <dbReference type="EMBL" id="GAX26083.1"/>
    </source>
</evidence>
<comment type="caution">
    <text evidence="2">The sequence shown here is derived from an EMBL/GenBank/DDBJ whole genome shotgun (WGS) entry which is preliminary data.</text>
</comment>
<proteinExistence type="predicted"/>
<organism evidence="2 3">
    <name type="scientific">Fistulifera solaris</name>
    <name type="common">Oleaginous diatom</name>
    <dbReference type="NCBI Taxonomy" id="1519565"/>
    <lineage>
        <taxon>Eukaryota</taxon>
        <taxon>Sar</taxon>
        <taxon>Stramenopiles</taxon>
        <taxon>Ochrophyta</taxon>
        <taxon>Bacillariophyta</taxon>
        <taxon>Bacillariophyceae</taxon>
        <taxon>Bacillariophycidae</taxon>
        <taxon>Naviculales</taxon>
        <taxon>Naviculaceae</taxon>
        <taxon>Fistulifera</taxon>
    </lineage>
</organism>
<dbReference type="Gene3D" id="1.25.40.20">
    <property type="entry name" value="Ankyrin repeat-containing domain"/>
    <property type="match status" value="1"/>
</dbReference>